<keyword evidence="1" id="KW-0378">Hydrolase</keyword>
<name>A0A4R4TPD7_9ACTN</name>
<dbReference type="Proteomes" id="UP000295345">
    <property type="component" value="Unassembled WGS sequence"/>
</dbReference>
<dbReference type="InterPro" id="IPR036457">
    <property type="entry name" value="PPM-type-like_dom_sf"/>
</dbReference>
<evidence type="ECO:0000256" key="1">
    <source>
        <dbReference type="ARBA" id="ARBA00022801"/>
    </source>
</evidence>
<gene>
    <name evidence="5" type="ORF">E1283_01690</name>
</gene>
<feature type="transmembrane region" description="Helical" evidence="3">
    <location>
        <begin position="37"/>
        <end position="57"/>
    </location>
</feature>
<sequence length="368" mass="37868">MLPAALLIGTAVAQLAEPRSQQFGYLLSALPPLTGLIYGPGLTTVLGAAVVVLLALPVTRPGHVSGGDLAAVAAITVFSVLVSWLRARYTRDLVVFRSVAEAAQRAVLPPLPERVGPVRCAGLYRAAQRGALVGGDLYDVRAGPRGVRALVGDVQGHGVAAVGTVASILGTFREAVLDEAGLEGVAARLDRRLRLEAGDRAELFATALLLEFPPGGALVRVVSCGHPPPLLLRDGAVRELTAAPGPPLGLGVPGAGAPRLTAVELAAGDLLLGFTDGVTEARGPDGAFYPLLDRLTSRLGADGGLPPSAVVDFVWRDVTTFAEEIRDDVALLCLSLDSEPDTDTGSDPDVEGEVALDAGLKNSHGHAE</sequence>
<evidence type="ECO:0000256" key="2">
    <source>
        <dbReference type="SAM" id="MobiDB-lite"/>
    </source>
</evidence>
<dbReference type="SUPFAM" id="SSF81606">
    <property type="entry name" value="PP2C-like"/>
    <property type="match status" value="1"/>
</dbReference>
<dbReference type="Pfam" id="PF07228">
    <property type="entry name" value="SpoIIE"/>
    <property type="match status" value="1"/>
</dbReference>
<keyword evidence="3" id="KW-1133">Transmembrane helix</keyword>
<dbReference type="AlphaFoldDB" id="A0A4R4TPD7"/>
<dbReference type="PANTHER" id="PTHR43156:SF2">
    <property type="entry name" value="STAGE II SPORULATION PROTEIN E"/>
    <property type="match status" value="1"/>
</dbReference>
<feature type="compositionally biased region" description="Acidic residues" evidence="2">
    <location>
        <begin position="338"/>
        <end position="354"/>
    </location>
</feature>
<keyword evidence="3" id="KW-0472">Membrane</keyword>
<dbReference type="EMBL" id="SMKI01000009">
    <property type="protein sequence ID" value="TDC79921.1"/>
    <property type="molecule type" value="Genomic_DNA"/>
</dbReference>
<organism evidence="5 6">
    <name type="scientific">Streptomyces hainanensis</name>
    <dbReference type="NCBI Taxonomy" id="402648"/>
    <lineage>
        <taxon>Bacteria</taxon>
        <taxon>Bacillati</taxon>
        <taxon>Actinomycetota</taxon>
        <taxon>Actinomycetes</taxon>
        <taxon>Kitasatosporales</taxon>
        <taxon>Streptomycetaceae</taxon>
        <taxon>Streptomyces</taxon>
    </lineage>
</organism>
<feature type="transmembrane region" description="Helical" evidence="3">
    <location>
        <begin position="69"/>
        <end position="87"/>
    </location>
</feature>
<dbReference type="Gene3D" id="3.60.40.10">
    <property type="entry name" value="PPM-type phosphatase domain"/>
    <property type="match status" value="1"/>
</dbReference>
<feature type="domain" description="PPM-type phosphatase" evidence="4">
    <location>
        <begin position="118"/>
        <end position="336"/>
    </location>
</feature>
<proteinExistence type="predicted"/>
<dbReference type="FunFam" id="3.60.40.10:FF:000058">
    <property type="entry name" value="Stage II sporulation protein E"/>
    <property type="match status" value="1"/>
</dbReference>
<dbReference type="OrthoDB" id="3210173at2"/>
<evidence type="ECO:0000256" key="3">
    <source>
        <dbReference type="SAM" id="Phobius"/>
    </source>
</evidence>
<dbReference type="GO" id="GO:0016791">
    <property type="term" value="F:phosphatase activity"/>
    <property type="evidence" value="ECO:0007669"/>
    <property type="project" value="TreeGrafter"/>
</dbReference>
<evidence type="ECO:0000259" key="4">
    <source>
        <dbReference type="SMART" id="SM00331"/>
    </source>
</evidence>
<evidence type="ECO:0000313" key="5">
    <source>
        <dbReference type="EMBL" id="TDC79921.1"/>
    </source>
</evidence>
<accession>A0A4R4TPD7</accession>
<comment type="caution">
    <text evidence="5">The sequence shown here is derived from an EMBL/GenBank/DDBJ whole genome shotgun (WGS) entry which is preliminary data.</text>
</comment>
<keyword evidence="6" id="KW-1185">Reference proteome</keyword>
<protein>
    <submittedName>
        <fullName evidence="5">Serine/threonine-protein phosphatase</fullName>
    </submittedName>
</protein>
<dbReference type="InterPro" id="IPR001932">
    <property type="entry name" value="PPM-type_phosphatase-like_dom"/>
</dbReference>
<evidence type="ECO:0000313" key="6">
    <source>
        <dbReference type="Proteomes" id="UP000295345"/>
    </source>
</evidence>
<reference evidence="5 6" key="1">
    <citation type="submission" date="2019-03" db="EMBL/GenBank/DDBJ databases">
        <title>Draft genome sequences of novel Actinobacteria.</title>
        <authorList>
            <person name="Sahin N."/>
            <person name="Ay H."/>
            <person name="Saygin H."/>
        </authorList>
    </citation>
    <scope>NUCLEOTIDE SEQUENCE [LARGE SCALE GENOMIC DNA]</scope>
    <source>
        <strain evidence="5 6">DSM 41900</strain>
    </source>
</reference>
<keyword evidence="3" id="KW-0812">Transmembrane</keyword>
<dbReference type="SMART" id="SM00331">
    <property type="entry name" value="PP2C_SIG"/>
    <property type="match status" value="1"/>
</dbReference>
<dbReference type="PANTHER" id="PTHR43156">
    <property type="entry name" value="STAGE II SPORULATION PROTEIN E-RELATED"/>
    <property type="match status" value="1"/>
</dbReference>
<dbReference type="InterPro" id="IPR052016">
    <property type="entry name" value="Bact_Sigma-Reg"/>
</dbReference>
<feature type="region of interest" description="Disordered" evidence="2">
    <location>
        <begin position="337"/>
        <end position="368"/>
    </location>
</feature>